<comment type="caution">
    <text evidence="2">The sequence shown here is derived from an EMBL/GenBank/DDBJ whole genome shotgun (WGS) entry which is preliminary data.</text>
</comment>
<reference evidence="3" key="1">
    <citation type="journal article" date="2023" name="Mol. Phylogenet. Evol.">
        <title>Genome-scale phylogeny and comparative genomics of the fungal order Sordariales.</title>
        <authorList>
            <person name="Hensen N."/>
            <person name="Bonometti L."/>
            <person name="Westerberg I."/>
            <person name="Brannstrom I.O."/>
            <person name="Guillou S."/>
            <person name="Cros-Aarteil S."/>
            <person name="Calhoun S."/>
            <person name="Haridas S."/>
            <person name="Kuo A."/>
            <person name="Mondo S."/>
            <person name="Pangilinan J."/>
            <person name="Riley R."/>
            <person name="LaButti K."/>
            <person name="Andreopoulos B."/>
            <person name="Lipzen A."/>
            <person name="Chen C."/>
            <person name="Yan M."/>
            <person name="Daum C."/>
            <person name="Ng V."/>
            <person name="Clum A."/>
            <person name="Steindorff A."/>
            <person name="Ohm R.A."/>
            <person name="Martin F."/>
            <person name="Silar P."/>
            <person name="Natvig D.O."/>
            <person name="Lalanne C."/>
            <person name="Gautier V."/>
            <person name="Ament-Velasquez S.L."/>
            <person name="Kruys A."/>
            <person name="Hutchinson M.I."/>
            <person name="Powell A.J."/>
            <person name="Barry K."/>
            <person name="Miller A.N."/>
            <person name="Grigoriev I.V."/>
            <person name="Debuchy R."/>
            <person name="Gladieux P."/>
            <person name="Hiltunen Thoren M."/>
            <person name="Johannesson H."/>
        </authorList>
    </citation>
    <scope>NUCLEOTIDE SEQUENCE [LARGE SCALE GENOMIC DNA]</scope>
    <source>
        <strain evidence="3">CBS 340.73</strain>
    </source>
</reference>
<protein>
    <recommendedName>
        <fullName evidence="1">2EXR domain-containing protein</fullName>
    </recommendedName>
</protein>
<evidence type="ECO:0000259" key="1">
    <source>
        <dbReference type="Pfam" id="PF20150"/>
    </source>
</evidence>
<sequence length="371" mass="42750">MAFLKFPELPTELRQKIWRLCLPHRIVELEMPDDEVFMGNPENSGGCLLSPTSRVNSRPPAITRVCHESRMVALEHGGLLVDDDQIKSELRDVSPFGLSMAPVVWVDRRRNVVHLNWWGIYDADYNRCMDPVPLWLAAADRSQGASLTAPLFEVDLKDGPYDSLVRDRTLLVCLRIVSIHAPLQPAVESGLFGLLGEERVTLVDAADTERKEQYRAFWEKHGRRPDLNPYRFFDKWCQQNEWAQEKVEGLELMWLLSRWFKVKSSVPSAATVWKKQPSDSDDETWPARLEFMEPMEIMKYWTPNRKHPWVRDTHTSLPKIRPTVMFRLCTHEQDEDLVGRKALTISWSLQSDLGTSVTAPVGQSHQLSHAL</sequence>
<dbReference type="EMBL" id="MU853852">
    <property type="protein sequence ID" value="KAK3937512.1"/>
    <property type="molecule type" value="Genomic_DNA"/>
</dbReference>
<keyword evidence="3" id="KW-1185">Reference proteome</keyword>
<dbReference type="Pfam" id="PF20150">
    <property type="entry name" value="2EXR"/>
    <property type="match status" value="1"/>
</dbReference>
<dbReference type="PANTHER" id="PTHR35910">
    <property type="entry name" value="2EXR DOMAIN-CONTAINING PROTEIN"/>
    <property type="match status" value="1"/>
</dbReference>
<accession>A0AAN6N4Z7</accession>
<dbReference type="InterPro" id="IPR045518">
    <property type="entry name" value="2EXR"/>
</dbReference>
<gene>
    <name evidence="2" type="ORF">QBC46DRAFT_411070</name>
</gene>
<dbReference type="AlphaFoldDB" id="A0AAN6N4Z7"/>
<dbReference type="PANTHER" id="PTHR35910:SF1">
    <property type="entry name" value="2EXR DOMAIN-CONTAINING PROTEIN"/>
    <property type="match status" value="1"/>
</dbReference>
<feature type="domain" description="2EXR" evidence="1">
    <location>
        <begin position="3"/>
        <end position="77"/>
    </location>
</feature>
<name>A0AAN6N4Z7_9PEZI</name>
<dbReference type="Proteomes" id="UP001303473">
    <property type="component" value="Unassembled WGS sequence"/>
</dbReference>
<evidence type="ECO:0000313" key="3">
    <source>
        <dbReference type="Proteomes" id="UP001303473"/>
    </source>
</evidence>
<evidence type="ECO:0000313" key="2">
    <source>
        <dbReference type="EMBL" id="KAK3937512.1"/>
    </source>
</evidence>
<organism evidence="2 3">
    <name type="scientific">Diplogelasinospora grovesii</name>
    <dbReference type="NCBI Taxonomy" id="303347"/>
    <lineage>
        <taxon>Eukaryota</taxon>
        <taxon>Fungi</taxon>
        <taxon>Dikarya</taxon>
        <taxon>Ascomycota</taxon>
        <taxon>Pezizomycotina</taxon>
        <taxon>Sordariomycetes</taxon>
        <taxon>Sordariomycetidae</taxon>
        <taxon>Sordariales</taxon>
        <taxon>Diplogelasinosporaceae</taxon>
        <taxon>Diplogelasinospora</taxon>
    </lineage>
</organism>
<proteinExistence type="predicted"/>